<dbReference type="PANTHER" id="PTHR42085">
    <property type="entry name" value="F-BOX DOMAIN-CONTAINING PROTEIN"/>
    <property type="match status" value="1"/>
</dbReference>
<dbReference type="OrthoDB" id="5413827at2759"/>
<proteinExistence type="predicted"/>
<name>A0A8E2JTU6_9PEZI</name>
<evidence type="ECO:0000313" key="2">
    <source>
        <dbReference type="EMBL" id="OCL09359.1"/>
    </source>
</evidence>
<keyword evidence="3" id="KW-1185">Reference proteome</keyword>
<sequence length="320" mass="37426">MAQIRESSLSAQPYKLLERLEAVTARTTYFRFNSVPAELRLQIYYLLLPHHITIQFEPQLDNYAHPSTQTLWHYVQINPPQSKLNICTSLLLVNKFLREEAYGVLYGSNTFQFHVTRICHGRWSTPQYTNLNTLSILDTYITRRIQRCQIFVRLRINSAMEYRRAKRLLENIVEEFGPEHRLKDLQVYLERGMYTRRCQYSRSNNGQLITTCVRQFERENDAKWAQYCLEPMAGLRGVERAQVHGDVDASFAENLSSVMMRKAGAPAMKKVVYGKSITKRRKPGRIKKTISMRSNKKFWFPEFNWEDALGVGIAAQNTLD</sequence>
<feature type="domain" description="2EXR" evidence="1">
    <location>
        <begin position="31"/>
        <end position="113"/>
    </location>
</feature>
<organism evidence="2 3">
    <name type="scientific">Glonium stellatum</name>
    <dbReference type="NCBI Taxonomy" id="574774"/>
    <lineage>
        <taxon>Eukaryota</taxon>
        <taxon>Fungi</taxon>
        <taxon>Dikarya</taxon>
        <taxon>Ascomycota</taxon>
        <taxon>Pezizomycotina</taxon>
        <taxon>Dothideomycetes</taxon>
        <taxon>Pleosporomycetidae</taxon>
        <taxon>Gloniales</taxon>
        <taxon>Gloniaceae</taxon>
        <taxon>Glonium</taxon>
    </lineage>
</organism>
<dbReference type="Pfam" id="PF20150">
    <property type="entry name" value="2EXR"/>
    <property type="match status" value="1"/>
</dbReference>
<dbReference type="AlphaFoldDB" id="A0A8E2JTU6"/>
<dbReference type="InterPro" id="IPR038883">
    <property type="entry name" value="AN11006-like"/>
</dbReference>
<accession>A0A8E2JTU6</accession>
<evidence type="ECO:0000259" key="1">
    <source>
        <dbReference type="Pfam" id="PF20150"/>
    </source>
</evidence>
<dbReference type="EMBL" id="KV749463">
    <property type="protein sequence ID" value="OCL09359.1"/>
    <property type="molecule type" value="Genomic_DNA"/>
</dbReference>
<dbReference type="InterPro" id="IPR045518">
    <property type="entry name" value="2EXR"/>
</dbReference>
<evidence type="ECO:0000313" key="3">
    <source>
        <dbReference type="Proteomes" id="UP000250140"/>
    </source>
</evidence>
<protein>
    <recommendedName>
        <fullName evidence="1">2EXR domain-containing protein</fullName>
    </recommendedName>
</protein>
<dbReference type="PANTHER" id="PTHR42085:SF2">
    <property type="entry name" value="F-BOX DOMAIN-CONTAINING PROTEIN"/>
    <property type="match status" value="1"/>
</dbReference>
<dbReference type="Proteomes" id="UP000250140">
    <property type="component" value="Unassembled WGS sequence"/>
</dbReference>
<gene>
    <name evidence="2" type="ORF">AOQ84DRAFT_23277</name>
</gene>
<reference evidence="2 3" key="1">
    <citation type="journal article" date="2016" name="Nat. Commun.">
        <title>Ectomycorrhizal ecology is imprinted in the genome of the dominant symbiotic fungus Cenococcum geophilum.</title>
        <authorList>
            <consortium name="DOE Joint Genome Institute"/>
            <person name="Peter M."/>
            <person name="Kohler A."/>
            <person name="Ohm R.A."/>
            <person name="Kuo A."/>
            <person name="Krutzmann J."/>
            <person name="Morin E."/>
            <person name="Arend M."/>
            <person name="Barry K.W."/>
            <person name="Binder M."/>
            <person name="Choi C."/>
            <person name="Clum A."/>
            <person name="Copeland A."/>
            <person name="Grisel N."/>
            <person name="Haridas S."/>
            <person name="Kipfer T."/>
            <person name="LaButti K."/>
            <person name="Lindquist E."/>
            <person name="Lipzen A."/>
            <person name="Maire R."/>
            <person name="Meier B."/>
            <person name="Mihaltcheva S."/>
            <person name="Molinier V."/>
            <person name="Murat C."/>
            <person name="Poggeler S."/>
            <person name="Quandt C.A."/>
            <person name="Sperisen C."/>
            <person name="Tritt A."/>
            <person name="Tisserant E."/>
            <person name="Crous P.W."/>
            <person name="Henrissat B."/>
            <person name="Nehls U."/>
            <person name="Egli S."/>
            <person name="Spatafora J.W."/>
            <person name="Grigoriev I.V."/>
            <person name="Martin F.M."/>
        </authorList>
    </citation>
    <scope>NUCLEOTIDE SEQUENCE [LARGE SCALE GENOMIC DNA]</scope>
    <source>
        <strain evidence="2 3">CBS 207.34</strain>
    </source>
</reference>